<dbReference type="EMBL" id="MU003701">
    <property type="protein sequence ID" value="KAF2809500.1"/>
    <property type="molecule type" value="Genomic_DNA"/>
</dbReference>
<evidence type="ECO:0000256" key="2">
    <source>
        <dbReference type="SAM" id="Phobius"/>
    </source>
</evidence>
<accession>A0A6A6YL21</accession>
<dbReference type="InterPro" id="IPR058257">
    <property type="entry name" value="CorA-like_dom"/>
</dbReference>
<dbReference type="Gene3D" id="1.20.58.340">
    <property type="entry name" value="Magnesium transport protein CorA, transmembrane region"/>
    <property type="match status" value="1"/>
</dbReference>
<dbReference type="GeneID" id="54460940"/>
<dbReference type="Proteomes" id="UP000504636">
    <property type="component" value="Unplaced"/>
</dbReference>
<feature type="region of interest" description="Disordered" evidence="1">
    <location>
        <begin position="1"/>
        <end position="23"/>
    </location>
</feature>
<dbReference type="OrthoDB" id="5396681at2759"/>
<dbReference type="AlphaFoldDB" id="A0A6A6YL21"/>
<feature type="domain" description="CorA-like transporter" evidence="3">
    <location>
        <begin position="30"/>
        <end position="259"/>
    </location>
</feature>
<evidence type="ECO:0000313" key="5">
    <source>
        <dbReference type="Proteomes" id="UP000504636"/>
    </source>
</evidence>
<evidence type="ECO:0000256" key="1">
    <source>
        <dbReference type="SAM" id="MobiDB-lite"/>
    </source>
</evidence>
<reference evidence="6" key="2">
    <citation type="submission" date="2020-04" db="EMBL/GenBank/DDBJ databases">
        <authorList>
            <consortium name="NCBI Genome Project"/>
        </authorList>
    </citation>
    <scope>NUCLEOTIDE SEQUENCE</scope>
    <source>
        <strain evidence="6">CBS 304.34</strain>
    </source>
</reference>
<name>A0A6A6YL21_9PEZI</name>
<feature type="compositionally biased region" description="Basic and acidic residues" evidence="1">
    <location>
        <begin position="1"/>
        <end position="12"/>
    </location>
</feature>
<feature type="transmembrane region" description="Helical" evidence="2">
    <location>
        <begin position="392"/>
        <end position="413"/>
    </location>
</feature>
<reference evidence="4 6" key="1">
    <citation type="journal article" date="2020" name="Stud. Mycol.">
        <title>101 Dothideomycetes genomes: a test case for predicting lifestyles and emergence of pathogens.</title>
        <authorList>
            <person name="Haridas S."/>
            <person name="Albert R."/>
            <person name="Binder M."/>
            <person name="Bloem J."/>
            <person name="Labutti K."/>
            <person name="Salamov A."/>
            <person name="Andreopoulos B."/>
            <person name="Baker S."/>
            <person name="Barry K."/>
            <person name="Bills G."/>
            <person name="Bluhm B."/>
            <person name="Cannon C."/>
            <person name="Castanera R."/>
            <person name="Culley D."/>
            <person name="Daum C."/>
            <person name="Ezra D."/>
            <person name="Gonzalez J."/>
            <person name="Henrissat B."/>
            <person name="Kuo A."/>
            <person name="Liang C."/>
            <person name="Lipzen A."/>
            <person name="Lutzoni F."/>
            <person name="Magnuson J."/>
            <person name="Mondo S."/>
            <person name="Nolan M."/>
            <person name="Ohm R."/>
            <person name="Pangilinan J."/>
            <person name="Park H.-J."/>
            <person name="Ramirez L."/>
            <person name="Alfaro M."/>
            <person name="Sun H."/>
            <person name="Tritt A."/>
            <person name="Yoshinaga Y."/>
            <person name="Zwiers L.-H."/>
            <person name="Turgeon B."/>
            <person name="Goodwin S."/>
            <person name="Spatafora J."/>
            <person name="Crous P."/>
            <person name="Grigoriev I."/>
        </authorList>
    </citation>
    <scope>NUCLEOTIDE SEQUENCE</scope>
    <source>
        <strain evidence="4 6">CBS 304.34</strain>
    </source>
</reference>
<evidence type="ECO:0000259" key="3">
    <source>
        <dbReference type="Pfam" id="PF26616"/>
    </source>
</evidence>
<gene>
    <name evidence="4 6" type="ORF">BDZ99DRAFT_463282</name>
</gene>
<protein>
    <recommendedName>
        <fullName evidence="3">CorA-like transporter domain-containing protein</fullName>
    </recommendedName>
</protein>
<sequence length="469" mass="54408">MVEPNPRPRVDDSSMAEQRTQINTKTQPFDIHQRRLHKHAHEIFSQDVENVEALISSTETGNVTQRLATDRDTMQDIVKEGKSEAQQVFYIIRQKNTFSRLLITQMGIQIILEGHRVFTPFFDALTAFGFKRDDDHRVWDSFYSSGLDGNETNSVIELCYVVRYVERNNRSPKNPWSLRQTGIYQQTILHQQNSTWILLQPSQNLYDDLKEKLYGRPTGSDTPIRSSYLLHLDFLSSMASNWGEYIEYLWAEMDKVDDKACNSEIRLGKRNDYDVSFSDCQKLQRRRRILLRTMSVLESCLTLAKDLENLHWKLRSSNVVEDNRFVDGIRIYKAQIHMHQRNLRFMMEYIRGTTYMLSDILNSRSDEMTLKTSQTMQESLALNQNDSRILKLLSIIATIYLPASLMATLFSSNLIELKQGNEGRGHFQAVPGFWLYIVVTSILTVVTFGLAAVVIKGRYTCLKKNTELV</sequence>
<dbReference type="RefSeq" id="XP_033576464.1">
    <property type="nucleotide sequence ID" value="XM_033720047.1"/>
</dbReference>
<keyword evidence="2" id="KW-0812">Transmembrane</keyword>
<keyword evidence="5" id="KW-1185">Reference proteome</keyword>
<dbReference type="Pfam" id="PF26616">
    <property type="entry name" value="CorA-like"/>
    <property type="match status" value="1"/>
</dbReference>
<proteinExistence type="predicted"/>
<keyword evidence="2" id="KW-1133">Transmembrane helix</keyword>
<evidence type="ECO:0000313" key="4">
    <source>
        <dbReference type="EMBL" id="KAF2809500.1"/>
    </source>
</evidence>
<reference evidence="6" key="3">
    <citation type="submission" date="2025-04" db="UniProtKB">
        <authorList>
            <consortium name="RefSeq"/>
        </authorList>
    </citation>
    <scope>IDENTIFICATION</scope>
    <source>
        <strain evidence="6">CBS 304.34</strain>
    </source>
</reference>
<evidence type="ECO:0000313" key="6">
    <source>
        <dbReference type="RefSeq" id="XP_033576464.1"/>
    </source>
</evidence>
<organism evidence="4">
    <name type="scientific">Mytilinidion resinicola</name>
    <dbReference type="NCBI Taxonomy" id="574789"/>
    <lineage>
        <taxon>Eukaryota</taxon>
        <taxon>Fungi</taxon>
        <taxon>Dikarya</taxon>
        <taxon>Ascomycota</taxon>
        <taxon>Pezizomycotina</taxon>
        <taxon>Dothideomycetes</taxon>
        <taxon>Pleosporomycetidae</taxon>
        <taxon>Mytilinidiales</taxon>
        <taxon>Mytilinidiaceae</taxon>
        <taxon>Mytilinidion</taxon>
    </lineage>
</organism>
<feature type="transmembrane region" description="Helical" evidence="2">
    <location>
        <begin position="433"/>
        <end position="455"/>
    </location>
</feature>
<keyword evidence="2" id="KW-0472">Membrane</keyword>